<organism evidence="1">
    <name type="scientific">uncultured Caudovirales phage</name>
    <dbReference type="NCBI Taxonomy" id="2100421"/>
    <lineage>
        <taxon>Viruses</taxon>
        <taxon>Duplodnaviria</taxon>
        <taxon>Heunggongvirae</taxon>
        <taxon>Uroviricota</taxon>
        <taxon>Caudoviricetes</taxon>
        <taxon>Peduoviridae</taxon>
        <taxon>Maltschvirus</taxon>
        <taxon>Maltschvirus maltsch</taxon>
    </lineage>
</organism>
<gene>
    <name evidence="1" type="ORF">UFOVP247_111</name>
</gene>
<protein>
    <submittedName>
        <fullName evidence="1">Uncharacterized protein</fullName>
    </submittedName>
</protein>
<dbReference type="EMBL" id="LR798288">
    <property type="protein sequence ID" value="CAB5221220.1"/>
    <property type="molecule type" value="Genomic_DNA"/>
</dbReference>
<reference evidence="1" key="1">
    <citation type="submission" date="2020-05" db="EMBL/GenBank/DDBJ databases">
        <authorList>
            <person name="Chiriac C."/>
            <person name="Salcher M."/>
            <person name="Ghai R."/>
            <person name="Kavagutti S V."/>
        </authorList>
    </citation>
    <scope>NUCLEOTIDE SEQUENCE</scope>
</reference>
<name>A0A6J7WTX7_9CAUD</name>
<proteinExistence type="predicted"/>
<accession>A0A6J7WTX7</accession>
<sequence>MQDISSINPDLLSILTDFSEFFYSRNNDHLESFIGLDPKMKDTNIKDDRLEATSMSYLEAALSTPIKYGFPRKCWGLEMAQERSRIEDRELLERAAKTNDLLMDFFGARNNALQMYYPAGGYIGWHNNCNAAGYNIILSCNPEADGYFDHYDHVNGKLNRYQDRPGWNCKVGYFGSDKEPDKIFWHCAATNTPRLTFSYVIYDENLWKDMVDDIDFSR</sequence>
<evidence type="ECO:0000313" key="1">
    <source>
        <dbReference type="EMBL" id="CAB5221220.1"/>
    </source>
</evidence>